<evidence type="ECO:0008006" key="3">
    <source>
        <dbReference type="Google" id="ProtNLM"/>
    </source>
</evidence>
<gene>
    <name evidence="1" type="ORF">Lepil_2620</name>
</gene>
<sequence length="411" mass="46764">MFTRKKSLLFLILSGVLAMIATVLFFTNHPAEEGEVDAAVQPYYLNSYEDSRAAFRSLAMHWKSEGAVVESFRVPSAVDDDLTIDTLYIPPKGRPEKLVIIASGTHGIEAFTGSAVQRYFLERILPDLDRTNLGVLAVHAVNPYGFRYERRVSEHNVDLNRNWDVEPSLFQATNEGYEIVNEMLNPKGKVDLGSMDNRFFAVRSIMQIVQHGMPALRQAILQGQYAHPQGLYFGGRTFEPQKALLEPLFKKTAASYSHVLLIDLHTGFGERGRLHLFPNAIRDPAVRARLEAVFAGYQIDYGDTEDFYTTTGDFSEYMGKLLDDKIYLPMVFEYGTMDSQTTSGSIRSLHNMIVENQGFWHGYESDDDEAEAKRRFREHYNPTSHIWRTKVIHDSDALLRRSIANFLSLKD</sequence>
<dbReference type="RefSeq" id="WP_002773051.1">
    <property type="nucleotide sequence ID" value="NZ_JH597773.1"/>
</dbReference>
<keyword evidence="2" id="KW-1185">Reference proteome</keyword>
<reference evidence="1 2" key="1">
    <citation type="submission" date="2011-10" db="EMBL/GenBank/DDBJ databases">
        <title>The Improved High-Quality Draft genome of Leptonema illini DSM 21528.</title>
        <authorList>
            <consortium name="US DOE Joint Genome Institute (JGI-PGF)"/>
            <person name="Lucas S."/>
            <person name="Copeland A."/>
            <person name="Lapidus A."/>
            <person name="Glavina del Rio T."/>
            <person name="Dalin E."/>
            <person name="Tice H."/>
            <person name="Bruce D."/>
            <person name="Goodwin L."/>
            <person name="Pitluck S."/>
            <person name="Peters L."/>
            <person name="Mikhailova N."/>
            <person name="Held B."/>
            <person name="Kyrpides N."/>
            <person name="Mavromatis K."/>
            <person name="Ivanova N."/>
            <person name="Markowitz V."/>
            <person name="Cheng J.-F."/>
            <person name="Hugenholtz P."/>
            <person name="Woyke T."/>
            <person name="Wu D."/>
            <person name="Gronow S."/>
            <person name="Wellnitz S."/>
            <person name="Brambilla E.-M."/>
            <person name="Klenk H.-P."/>
            <person name="Eisen J.A."/>
        </authorList>
    </citation>
    <scope>NUCLEOTIDE SEQUENCE [LARGE SCALE GENOMIC DNA]</scope>
    <source>
        <strain evidence="1 2">DSM 21528</strain>
    </source>
</reference>
<dbReference type="STRING" id="183.GCA_002009735_03771"/>
<dbReference type="InterPro" id="IPR021259">
    <property type="entry name" value="DUF2817"/>
</dbReference>
<dbReference type="Proteomes" id="UP000005737">
    <property type="component" value="Unassembled WGS sequence"/>
</dbReference>
<dbReference type="AlphaFoldDB" id="H2CAC6"/>
<organism evidence="1 2">
    <name type="scientific">Leptonema illini DSM 21528</name>
    <dbReference type="NCBI Taxonomy" id="929563"/>
    <lineage>
        <taxon>Bacteria</taxon>
        <taxon>Pseudomonadati</taxon>
        <taxon>Spirochaetota</taxon>
        <taxon>Spirochaetia</taxon>
        <taxon>Leptospirales</taxon>
        <taxon>Leptospiraceae</taxon>
        <taxon>Leptonema</taxon>
    </lineage>
</organism>
<accession>H2CAC6</accession>
<evidence type="ECO:0000313" key="2">
    <source>
        <dbReference type="Proteomes" id="UP000005737"/>
    </source>
</evidence>
<dbReference type="HOGENOM" id="CLU_055736_0_0_12"/>
<dbReference type="Pfam" id="PF10994">
    <property type="entry name" value="DUF2817"/>
    <property type="match status" value="1"/>
</dbReference>
<dbReference type="CDD" id="cd06233">
    <property type="entry name" value="M14-like"/>
    <property type="match status" value="1"/>
</dbReference>
<dbReference type="EMBL" id="JH597773">
    <property type="protein sequence ID" value="EHQ07293.1"/>
    <property type="molecule type" value="Genomic_DNA"/>
</dbReference>
<dbReference type="SUPFAM" id="SSF53187">
    <property type="entry name" value="Zn-dependent exopeptidases"/>
    <property type="match status" value="1"/>
</dbReference>
<protein>
    <recommendedName>
        <fullName evidence="3">DUF2817 domain-containing protein</fullName>
    </recommendedName>
</protein>
<dbReference type="Gene3D" id="3.40.630.10">
    <property type="entry name" value="Zn peptidases"/>
    <property type="match status" value="1"/>
</dbReference>
<proteinExistence type="predicted"/>
<name>H2CAC6_9LEPT</name>
<evidence type="ECO:0000313" key="1">
    <source>
        <dbReference type="EMBL" id="EHQ07293.1"/>
    </source>
</evidence>